<comment type="similarity">
    <text evidence="2 7">Belongs to the zinc-containing alcohol dehydrogenase family.</text>
</comment>
<dbReference type="InterPro" id="IPR002328">
    <property type="entry name" value="ADH_Zn_CS"/>
</dbReference>
<dbReference type="InterPro" id="IPR020843">
    <property type="entry name" value="ER"/>
</dbReference>
<dbReference type="FunFam" id="3.40.50.720:FF:000068">
    <property type="entry name" value="Sorbitol dehydrogenase"/>
    <property type="match status" value="1"/>
</dbReference>
<evidence type="ECO:0000256" key="6">
    <source>
        <dbReference type="ARBA" id="ARBA00023027"/>
    </source>
</evidence>
<dbReference type="GO" id="GO:0000721">
    <property type="term" value="F:(R,R)-butanediol dehydrogenase activity"/>
    <property type="evidence" value="ECO:0007669"/>
    <property type="project" value="TreeGrafter"/>
</dbReference>
<dbReference type="Pfam" id="PF08240">
    <property type="entry name" value="ADH_N"/>
    <property type="match status" value="1"/>
</dbReference>
<dbReference type="PANTHER" id="PTHR43161:SF23">
    <property type="entry name" value="(R,R)-BUTANEDIOL DEHYDROGENASE-RELATED"/>
    <property type="match status" value="1"/>
</dbReference>
<comment type="cofactor">
    <cofactor evidence="1 7">
        <name>Zn(2+)</name>
        <dbReference type="ChEBI" id="CHEBI:29105"/>
    </cofactor>
</comment>
<dbReference type="InterPro" id="IPR011032">
    <property type="entry name" value="GroES-like_sf"/>
</dbReference>
<dbReference type="Proteomes" id="UP000665944">
    <property type="component" value="Unassembled WGS sequence"/>
</dbReference>
<sequence>MKAAVWYGQKDVRVEDREPKELKDNEVKVKVSWAGICGTDLHEYLEGPVFISTDKPDPFLGQKAPVTLGHEFSGIVEEVGKDVTKYKKGDRVVVNPTVSAREKEENLDLYDGYTFIGLGSDGGFAEFTNAPEDNVYHLPENVSAQEGALVEPTAVAVQAVKEGNLLFGDTVAIFGAGPIGLLTVVAAKAAGASKIFVFDLSEERLAKAKEVGATHVVNSGNTDPLEFVNEHTENGVDVTFEVAGVGVTLAQSVKVTRPRGSVVIVSIFAHEVNFDPMLLTNSGVKLTSTIAYTPTTFQQTIDLIANGSLDVKSVVTDKIELADIVESGFNQLVNDKSQAKILVKLNGDQKY</sequence>
<dbReference type="InterPro" id="IPR013149">
    <property type="entry name" value="ADH-like_C"/>
</dbReference>
<evidence type="ECO:0000313" key="11">
    <source>
        <dbReference type="Proteomes" id="UP000665944"/>
    </source>
</evidence>
<dbReference type="SUPFAM" id="SSF50129">
    <property type="entry name" value="GroES-like"/>
    <property type="match status" value="1"/>
</dbReference>
<dbReference type="Pfam" id="PF00107">
    <property type="entry name" value="ADH_zinc_N"/>
    <property type="match status" value="1"/>
</dbReference>
<keyword evidence="11" id="KW-1185">Reference proteome</keyword>
<evidence type="ECO:0000313" key="10">
    <source>
        <dbReference type="EMBL" id="MCM5671680.1"/>
    </source>
</evidence>
<keyword evidence="6" id="KW-0520">NAD</keyword>
<dbReference type="RefSeq" id="WP_029376761.1">
    <property type="nucleotide sequence ID" value="NZ_CAXOJL010000003.1"/>
</dbReference>
<evidence type="ECO:0000256" key="1">
    <source>
        <dbReference type="ARBA" id="ARBA00001947"/>
    </source>
</evidence>
<evidence type="ECO:0000256" key="2">
    <source>
        <dbReference type="ARBA" id="ARBA00008072"/>
    </source>
</evidence>
<dbReference type="InterPro" id="IPR013154">
    <property type="entry name" value="ADH-like_N"/>
</dbReference>
<evidence type="ECO:0000256" key="7">
    <source>
        <dbReference type="RuleBase" id="RU361277"/>
    </source>
</evidence>
<evidence type="ECO:0000256" key="3">
    <source>
        <dbReference type="ARBA" id="ARBA00022723"/>
    </source>
</evidence>
<dbReference type="EMBL" id="CP014567">
    <property type="protein sequence ID" value="AVI07291.1"/>
    <property type="molecule type" value="Genomic_DNA"/>
</dbReference>
<accession>A0A3S7GYE0</accession>
<dbReference type="PANTHER" id="PTHR43161">
    <property type="entry name" value="SORBITOL DEHYDROGENASE"/>
    <property type="match status" value="1"/>
</dbReference>
<dbReference type="GO" id="GO:0034079">
    <property type="term" value="P:butanediol biosynthetic process"/>
    <property type="evidence" value="ECO:0007669"/>
    <property type="project" value="TreeGrafter"/>
</dbReference>
<name>A0A3S7GYE0_STAHO</name>
<keyword evidence="3 7" id="KW-0479">Metal-binding</keyword>
<feature type="domain" description="Enoyl reductase (ER)" evidence="8">
    <location>
        <begin position="8"/>
        <end position="343"/>
    </location>
</feature>
<evidence type="ECO:0000256" key="5">
    <source>
        <dbReference type="ARBA" id="ARBA00023002"/>
    </source>
</evidence>
<dbReference type="PROSITE" id="PS00059">
    <property type="entry name" value="ADH_ZINC"/>
    <property type="match status" value="1"/>
</dbReference>
<dbReference type="AlphaFoldDB" id="A0A3S7GYE0"/>
<reference evidence="10 11" key="2">
    <citation type="submission" date="2022-06" db="EMBL/GenBank/DDBJ databases">
        <title>Staphylococcus hominis ShoR14 genome sequence.</title>
        <authorList>
            <person name="Yeo C.C."/>
            <person name="Chew C.H."/>
            <person name="Che Hamzah A.M."/>
            <person name="Al-Trad E.I."/>
        </authorList>
    </citation>
    <scope>NUCLEOTIDE SEQUENCE [LARGE SCALE GENOMIC DNA]</scope>
    <source>
        <strain evidence="10 11">ShoR14</strain>
    </source>
</reference>
<organism evidence="9">
    <name type="scientific">Staphylococcus hominis</name>
    <dbReference type="NCBI Taxonomy" id="1290"/>
    <lineage>
        <taxon>Bacteria</taxon>
        <taxon>Bacillati</taxon>
        <taxon>Bacillota</taxon>
        <taxon>Bacilli</taxon>
        <taxon>Bacillales</taxon>
        <taxon>Staphylococcaceae</taxon>
        <taxon>Staphylococcus</taxon>
    </lineage>
</organism>
<keyword evidence="5" id="KW-0560">Oxidoreductase</keyword>
<dbReference type="SUPFAM" id="SSF51735">
    <property type="entry name" value="NAD(P)-binding Rossmann-fold domains"/>
    <property type="match status" value="1"/>
</dbReference>
<dbReference type="SMART" id="SM00829">
    <property type="entry name" value="PKS_ER"/>
    <property type="match status" value="1"/>
</dbReference>
<proteinExistence type="inferred from homology"/>
<evidence type="ECO:0000313" key="9">
    <source>
        <dbReference type="EMBL" id="AVI07291.1"/>
    </source>
</evidence>
<keyword evidence="4 7" id="KW-0862">Zinc</keyword>
<dbReference type="InterPro" id="IPR036291">
    <property type="entry name" value="NAD(P)-bd_dom_sf"/>
</dbReference>
<evidence type="ECO:0000256" key="4">
    <source>
        <dbReference type="ARBA" id="ARBA00022833"/>
    </source>
</evidence>
<dbReference type="EMBL" id="JAGHKT020000002">
    <property type="protein sequence ID" value="MCM5671680.1"/>
    <property type="molecule type" value="Genomic_DNA"/>
</dbReference>
<dbReference type="CDD" id="cd08233">
    <property type="entry name" value="butanediol_DH_like"/>
    <property type="match status" value="1"/>
</dbReference>
<dbReference type="GO" id="GO:0005737">
    <property type="term" value="C:cytoplasm"/>
    <property type="evidence" value="ECO:0007669"/>
    <property type="project" value="TreeGrafter"/>
</dbReference>
<reference evidence="9" key="1">
    <citation type="submission" date="2016-02" db="EMBL/GenBank/DDBJ databases">
        <title>Genomic sequence of a clinical Staphylococcus hominis isolate.</title>
        <authorList>
            <person name="McClure J.M."/>
            <person name="Zhang K."/>
        </authorList>
    </citation>
    <scope>NUCLEOTIDE SEQUENCE</scope>
    <source>
        <strain evidence="9">C34847</strain>
    </source>
</reference>
<protein>
    <submittedName>
        <fullName evidence="9 10">Butanediol dehydrogenase</fullName>
    </submittedName>
</protein>
<gene>
    <name evidence="9" type="ORF">AZE34_07330</name>
    <name evidence="10" type="ORF">J7T32_002715</name>
</gene>
<dbReference type="Gene3D" id="3.90.180.10">
    <property type="entry name" value="Medium-chain alcohol dehydrogenases, catalytic domain"/>
    <property type="match status" value="1"/>
</dbReference>
<dbReference type="Gene3D" id="3.40.50.720">
    <property type="entry name" value="NAD(P)-binding Rossmann-like Domain"/>
    <property type="match status" value="1"/>
</dbReference>
<dbReference type="GO" id="GO:0008270">
    <property type="term" value="F:zinc ion binding"/>
    <property type="evidence" value="ECO:0007669"/>
    <property type="project" value="InterPro"/>
</dbReference>
<evidence type="ECO:0000259" key="8">
    <source>
        <dbReference type="SMART" id="SM00829"/>
    </source>
</evidence>